<feature type="transmembrane region" description="Helical" evidence="2">
    <location>
        <begin position="258"/>
        <end position="275"/>
    </location>
</feature>
<keyword evidence="2" id="KW-1133">Transmembrane helix</keyword>
<keyword evidence="2" id="KW-0812">Transmembrane</keyword>
<sequence>MENSWKLIITNSYYDAEANLVKYFTKGLGIELQIINVEYLFLFKQGNLPLLIIGPKVFQKGEISKFIVNEYLKNCEQNYEQYFNLFDSCYQMLQVIEYFMWAAPTTILYQYKDQYSIFNPINKYYQCCFLINQKKKFKKLNYLDVNNVNNKAKINLTIIQHWVKMQHEKQQPINILYIFCYVILKSIVFNIRYSLLYNQILKSELRELIQQMTLNLEQPFQLDPIQGIKDSVAQYNQQLDKLIQINQSQTQKRNSHQLILQIISLSLFTYVLFTNDFK</sequence>
<evidence type="ECO:0000256" key="2">
    <source>
        <dbReference type="SAM" id="Phobius"/>
    </source>
</evidence>
<dbReference type="OrthoDB" id="286292at2759"/>
<keyword evidence="2" id="KW-0472">Membrane</keyword>
<evidence type="ECO:0000313" key="4">
    <source>
        <dbReference type="Proteomes" id="UP000692954"/>
    </source>
</evidence>
<dbReference type="EMBL" id="CAJJDN010000008">
    <property type="protein sequence ID" value="CAD8054333.1"/>
    <property type="molecule type" value="Genomic_DNA"/>
</dbReference>
<proteinExistence type="predicted"/>
<feature type="coiled-coil region" evidence="1">
    <location>
        <begin position="225"/>
        <end position="252"/>
    </location>
</feature>
<evidence type="ECO:0000313" key="3">
    <source>
        <dbReference type="EMBL" id="CAD8054333.1"/>
    </source>
</evidence>
<organism evidence="3 4">
    <name type="scientific">Paramecium sonneborni</name>
    <dbReference type="NCBI Taxonomy" id="65129"/>
    <lineage>
        <taxon>Eukaryota</taxon>
        <taxon>Sar</taxon>
        <taxon>Alveolata</taxon>
        <taxon>Ciliophora</taxon>
        <taxon>Intramacronucleata</taxon>
        <taxon>Oligohymenophorea</taxon>
        <taxon>Peniculida</taxon>
        <taxon>Parameciidae</taxon>
        <taxon>Paramecium</taxon>
    </lineage>
</organism>
<feature type="transmembrane region" description="Helical" evidence="2">
    <location>
        <begin position="175"/>
        <end position="196"/>
    </location>
</feature>
<comment type="caution">
    <text evidence="3">The sequence shown here is derived from an EMBL/GenBank/DDBJ whole genome shotgun (WGS) entry which is preliminary data.</text>
</comment>
<protein>
    <submittedName>
        <fullName evidence="3">Uncharacterized protein</fullName>
    </submittedName>
</protein>
<name>A0A8S1KJF0_9CILI</name>
<accession>A0A8S1KJF0</accession>
<gene>
    <name evidence="3" type="ORF">PSON_ATCC_30995.1.T0080219</name>
</gene>
<keyword evidence="4" id="KW-1185">Reference proteome</keyword>
<dbReference type="Proteomes" id="UP000692954">
    <property type="component" value="Unassembled WGS sequence"/>
</dbReference>
<evidence type="ECO:0000256" key="1">
    <source>
        <dbReference type="SAM" id="Coils"/>
    </source>
</evidence>
<keyword evidence="1" id="KW-0175">Coiled coil</keyword>
<dbReference type="AlphaFoldDB" id="A0A8S1KJF0"/>
<reference evidence="3" key="1">
    <citation type="submission" date="2021-01" db="EMBL/GenBank/DDBJ databases">
        <authorList>
            <consortium name="Genoscope - CEA"/>
            <person name="William W."/>
        </authorList>
    </citation>
    <scope>NUCLEOTIDE SEQUENCE</scope>
</reference>